<comment type="function">
    <text evidence="2">Decarboxylates L-threonine-O-3-phosphate to yield (R)-1-amino-2-propanol O-2-phosphate, the precursor for the linkage between the nucleotide loop and the corrin ring in cobalamin.</text>
</comment>
<evidence type="ECO:0000256" key="4">
    <source>
        <dbReference type="ARBA" id="ARBA00012285"/>
    </source>
</evidence>
<evidence type="ECO:0000259" key="10">
    <source>
        <dbReference type="Pfam" id="PF00155"/>
    </source>
</evidence>
<keyword evidence="6" id="KW-0663">Pyridoxal phosphate</keyword>
<dbReference type="Pfam" id="PF00155">
    <property type="entry name" value="Aminotran_1_2"/>
    <property type="match status" value="1"/>
</dbReference>
<evidence type="ECO:0000256" key="5">
    <source>
        <dbReference type="ARBA" id="ARBA00022573"/>
    </source>
</evidence>
<dbReference type="UniPathway" id="UPA00148"/>
<accession>A0A6B3W036</accession>
<reference evidence="11 14" key="2">
    <citation type="submission" date="2020-07" db="EMBL/GenBank/DDBJ databases">
        <authorList>
            <person name="Feng H."/>
        </authorList>
    </citation>
    <scope>NUCLEOTIDE SEQUENCE [LARGE SCALE GENOMIC DNA]</scope>
    <source>
        <strain evidence="11">S-12</strain>
        <strain evidence="14">s-12</strain>
    </source>
</reference>
<dbReference type="NCBIfam" id="TIGR01140">
    <property type="entry name" value="L_thr_O3P_dcar"/>
    <property type="match status" value="1"/>
</dbReference>
<dbReference type="InterPro" id="IPR004839">
    <property type="entry name" value="Aminotransferase_I/II_large"/>
</dbReference>
<reference evidence="12 13" key="1">
    <citation type="submission" date="2020-02" db="EMBL/GenBank/DDBJ databases">
        <title>Bacillus aquiflavi sp. nov., isolated from yellow water of strong flavor Chinese baijiu in Yibin region of China.</title>
        <authorList>
            <person name="Xie J."/>
        </authorList>
    </citation>
    <scope>NUCLEOTIDE SEQUENCE [LARGE SCALE GENOMIC DNA]</scope>
    <source>
        <strain evidence="12 13">3H-10</strain>
    </source>
</reference>
<dbReference type="InterPro" id="IPR004838">
    <property type="entry name" value="NHTrfase_class1_PyrdxlP-BS"/>
</dbReference>
<organism evidence="12 13">
    <name type="scientific">Bacillus aquiflavi</name>
    <dbReference type="NCBI Taxonomy" id="2672567"/>
    <lineage>
        <taxon>Bacteria</taxon>
        <taxon>Bacillati</taxon>
        <taxon>Bacillota</taxon>
        <taxon>Bacilli</taxon>
        <taxon>Bacillales</taxon>
        <taxon>Bacillaceae</taxon>
        <taxon>Bacillus</taxon>
    </lineage>
</organism>
<comment type="catalytic activity">
    <reaction evidence="9">
        <text>O-phospho-L-threonine + H(+) = (R)-1-aminopropan-2-yl phosphate + CO2</text>
        <dbReference type="Rhea" id="RHEA:11492"/>
        <dbReference type="ChEBI" id="CHEBI:15378"/>
        <dbReference type="ChEBI" id="CHEBI:16526"/>
        <dbReference type="ChEBI" id="CHEBI:58563"/>
        <dbReference type="ChEBI" id="CHEBI:58675"/>
        <dbReference type="EC" id="4.1.1.81"/>
    </reaction>
</comment>
<dbReference type="AlphaFoldDB" id="A0A6B3W036"/>
<dbReference type="GO" id="GO:0030170">
    <property type="term" value="F:pyridoxal phosphate binding"/>
    <property type="evidence" value="ECO:0007669"/>
    <property type="project" value="InterPro"/>
</dbReference>
<evidence type="ECO:0000256" key="1">
    <source>
        <dbReference type="ARBA" id="ARBA00001933"/>
    </source>
</evidence>
<gene>
    <name evidence="12" type="ORF">G4D64_06760</name>
    <name evidence="11" type="ORF">H1Z61_06795</name>
</gene>
<dbReference type="CDD" id="cd00609">
    <property type="entry name" value="AAT_like"/>
    <property type="match status" value="1"/>
</dbReference>
<evidence type="ECO:0000313" key="14">
    <source>
        <dbReference type="Proteomes" id="UP000570010"/>
    </source>
</evidence>
<comment type="cofactor">
    <cofactor evidence="1">
        <name>pyridoxal 5'-phosphate</name>
        <dbReference type="ChEBI" id="CHEBI:597326"/>
    </cofactor>
</comment>
<feature type="domain" description="Aminotransferase class I/classII large" evidence="10">
    <location>
        <begin position="24"/>
        <end position="351"/>
    </location>
</feature>
<evidence type="ECO:0000313" key="12">
    <source>
        <dbReference type="EMBL" id="NEY81221.1"/>
    </source>
</evidence>
<dbReference type="EC" id="4.1.1.81" evidence="4"/>
<dbReference type="GO" id="GO:0048472">
    <property type="term" value="F:threonine-phosphate decarboxylase activity"/>
    <property type="evidence" value="ECO:0007669"/>
    <property type="project" value="UniProtKB-EC"/>
</dbReference>
<dbReference type="Gene3D" id="3.90.1150.10">
    <property type="entry name" value="Aspartate Aminotransferase, domain 1"/>
    <property type="match status" value="1"/>
</dbReference>
<evidence type="ECO:0000256" key="9">
    <source>
        <dbReference type="ARBA" id="ARBA00048531"/>
    </source>
</evidence>
<evidence type="ECO:0000256" key="8">
    <source>
        <dbReference type="ARBA" id="ARBA00029996"/>
    </source>
</evidence>
<sequence>MQWPTHGSNPQYLYESFNMSLPKKYIDFSVNTNPFGPPKIIGERWHEWIDAINDYPDPKTISLKQKLANKDGVAEESILVGNGGAELITLIARMLQEKRVLIVQPAFSEYEAACRASRCHIFYHLLQEGDWELDVDVLLSKLAHVDAIFLCTPNNPTGVTYSKAALLKLLQLCNEKNVHVIVDEAFYDFYAEYSSLVTYITKFPNLIIIRSLTKMYAIAGIRLGYVISQPKTIQKLAAFQPHWSVNALALKIGEVSIEQSAYVKKTQNYIMNERERIFRTLKELQFIVSTSKVNFYLMKDPHTHDQLPLFRFLLKKGIIPRHTANFPGIEGRWLRLAVKQAEDHNQLAEALTEWRKQS</sequence>
<comment type="pathway">
    <text evidence="3">Cofactor biosynthesis; adenosylcobalamin biosynthesis.</text>
</comment>
<dbReference type="InterPro" id="IPR005860">
    <property type="entry name" value="CobD"/>
</dbReference>
<keyword evidence="13" id="KW-1185">Reference proteome</keyword>
<dbReference type="Gene3D" id="3.40.640.10">
    <property type="entry name" value="Type I PLP-dependent aspartate aminotransferase-like (Major domain)"/>
    <property type="match status" value="1"/>
</dbReference>
<proteinExistence type="predicted"/>
<comment type="caution">
    <text evidence="12">The sequence shown here is derived from an EMBL/GenBank/DDBJ whole genome shotgun (WGS) entry which is preliminary data.</text>
</comment>
<dbReference type="Proteomes" id="UP000570010">
    <property type="component" value="Unassembled WGS sequence"/>
</dbReference>
<name>A0A6B3W036_9BACI</name>
<evidence type="ECO:0000256" key="3">
    <source>
        <dbReference type="ARBA" id="ARBA00004953"/>
    </source>
</evidence>
<dbReference type="InterPro" id="IPR015422">
    <property type="entry name" value="PyrdxlP-dep_Trfase_small"/>
</dbReference>
<keyword evidence="5" id="KW-0169">Cobalamin biosynthesis</keyword>
<dbReference type="RefSeq" id="WP_163241453.1">
    <property type="nucleotide sequence ID" value="NZ_CP082780.1"/>
</dbReference>
<dbReference type="PANTHER" id="PTHR42885">
    <property type="entry name" value="HISTIDINOL-PHOSPHATE AMINOTRANSFERASE-RELATED"/>
    <property type="match status" value="1"/>
</dbReference>
<dbReference type="PANTHER" id="PTHR42885:SF1">
    <property type="entry name" value="THREONINE-PHOSPHATE DECARBOXYLASE"/>
    <property type="match status" value="1"/>
</dbReference>
<evidence type="ECO:0000313" key="11">
    <source>
        <dbReference type="EMBL" id="MBA4536854.1"/>
    </source>
</evidence>
<dbReference type="GO" id="GO:0009236">
    <property type="term" value="P:cobalamin biosynthetic process"/>
    <property type="evidence" value="ECO:0007669"/>
    <property type="project" value="UniProtKB-UniPathway"/>
</dbReference>
<protein>
    <recommendedName>
        <fullName evidence="4">threonine-phosphate decarboxylase</fullName>
        <ecNumber evidence="4">4.1.1.81</ecNumber>
    </recommendedName>
    <alternativeName>
        <fullName evidence="8">L-threonine-O-3-phosphate decarboxylase</fullName>
    </alternativeName>
</protein>
<dbReference type="Proteomes" id="UP000472971">
    <property type="component" value="Unassembled WGS sequence"/>
</dbReference>
<keyword evidence="7 12" id="KW-0456">Lyase</keyword>
<evidence type="ECO:0000256" key="7">
    <source>
        <dbReference type="ARBA" id="ARBA00023239"/>
    </source>
</evidence>
<evidence type="ECO:0000256" key="2">
    <source>
        <dbReference type="ARBA" id="ARBA00003444"/>
    </source>
</evidence>
<dbReference type="EMBL" id="JAAIWN010000012">
    <property type="protein sequence ID" value="NEY81221.1"/>
    <property type="molecule type" value="Genomic_DNA"/>
</dbReference>
<dbReference type="EMBL" id="JACEIO010000012">
    <property type="protein sequence ID" value="MBA4536854.1"/>
    <property type="molecule type" value="Genomic_DNA"/>
</dbReference>
<dbReference type="InterPro" id="IPR015424">
    <property type="entry name" value="PyrdxlP-dep_Trfase"/>
</dbReference>
<evidence type="ECO:0000256" key="6">
    <source>
        <dbReference type="ARBA" id="ARBA00022898"/>
    </source>
</evidence>
<evidence type="ECO:0000313" key="13">
    <source>
        <dbReference type="Proteomes" id="UP000472971"/>
    </source>
</evidence>
<dbReference type="PROSITE" id="PS00105">
    <property type="entry name" value="AA_TRANSFER_CLASS_1"/>
    <property type="match status" value="1"/>
</dbReference>
<dbReference type="InterPro" id="IPR015421">
    <property type="entry name" value="PyrdxlP-dep_Trfase_major"/>
</dbReference>
<dbReference type="SUPFAM" id="SSF53383">
    <property type="entry name" value="PLP-dependent transferases"/>
    <property type="match status" value="1"/>
</dbReference>